<dbReference type="GO" id="GO:0018580">
    <property type="term" value="F:nitronate monooxygenase activity"/>
    <property type="evidence" value="ECO:0007669"/>
    <property type="project" value="InterPro"/>
</dbReference>
<evidence type="ECO:0000313" key="14">
    <source>
        <dbReference type="Proteomes" id="UP000183185"/>
    </source>
</evidence>
<gene>
    <name evidence="13" type="ORF">BAQ49_25820</name>
</gene>
<dbReference type="PANTHER" id="PTHR42747:SF3">
    <property type="entry name" value="NITRONATE MONOOXYGENASE-RELATED"/>
    <property type="match status" value="1"/>
</dbReference>
<accession>A0AA44KY63</accession>
<evidence type="ECO:0000256" key="7">
    <source>
        <dbReference type="ARBA" id="ARBA00022643"/>
    </source>
</evidence>
<dbReference type="AlphaFoldDB" id="A0AA44KY63"/>
<dbReference type="RefSeq" id="WP_071744796.1">
    <property type="nucleotide sequence ID" value="NZ_MACH01000054.1"/>
</dbReference>
<comment type="catalytic activity">
    <reaction evidence="12">
        <text>3 propionate 3-nitronate + 3 O2 + H2O = 3 3-oxopropanoate + 2 nitrate + nitrite + H2O2 + 3 H(+)</text>
        <dbReference type="Rhea" id="RHEA:57332"/>
        <dbReference type="ChEBI" id="CHEBI:15377"/>
        <dbReference type="ChEBI" id="CHEBI:15378"/>
        <dbReference type="ChEBI" id="CHEBI:15379"/>
        <dbReference type="ChEBI" id="CHEBI:16240"/>
        <dbReference type="ChEBI" id="CHEBI:16301"/>
        <dbReference type="ChEBI" id="CHEBI:17632"/>
        <dbReference type="ChEBI" id="CHEBI:33190"/>
        <dbReference type="ChEBI" id="CHEBI:136067"/>
    </reaction>
</comment>
<name>A0AA44KY63_9BACI</name>
<evidence type="ECO:0000256" key="4">
    <source>
        <dbReference type="ARBA" id="ARBA00013457"/>
    </source>
</evidence>
<comment type="function">
    <text evidence="2">Nitronate monooxygenase that uses molecular oxygen to catalyze the oxidative denitrification of alkyl nitronates. Acts on propionate 3-nitronate (P3N), the presumed physiological substrate. Probably functions in the detoxification of P3N, a metabolic poison produced by plants and fungi as a defense mechanism.</text>
</comment>
<dbReference type="SUPFAM" id="SSF51412">
    <property type="entry name" value="Inosine monophosphate dehydrogenase (IMPDH)"/>
    <property type="match status" value="1"/>
</dbReference>
<evidence type="ECO:0000256" key="3">
    <source>
        <dbReference type="ARBA" id="ARBA00009881"/>
    </source>
</evidence>
<evidence type="ECO:0000256" key="5">
    <source>
        <dbReference type="ARBA" id="ARBA00022575"/>
    </source>
</evidence>
<dbReference type="Gene3D" id="3.20.20.70">
    <property type="entry name" value="Aldolase class I"/>
    <property type="match status" value="1"/>
</dbReference>
<comment type="similarity">
    <text evidence="3">Belongs to the nitronate monooxygenase family. NMO class I subfamily.</text>
</comment>
<evidence type="ECO:0000256" key="1">
    <source>
        <dbReference type="ARBA" id="ARBA00001917"/>
    </source>
</evidence>
<keyword evidence="8" id="KW-0547">Nucleotide-binding</keyword>
<dbReference type="InterPro" id="IPR013785">
    <property type="entry name" value="Aldolase_TIM"/>
</dbReference>
<sequence length="378" mass="41108">MSYKEGIRKVGGEKMFTSRVTEILQVKNPIIQAGMAGAITTPDLVAAVSNGGGLGTLGAGYMGPEKIREAIYKIRELTDKPFGVNLLLTKEIKIEEEKVKEANVLLEAVNRELGIEGEQALKLPKSYKAQLQVLLEEKVPVVSFAFQTLEKEEIDDLKREGIKVIGTATHVAEAKALAKLGVDIIVGQGSEAGGHRGTFIGKEREAMIGTFALIPQLVAAVPHIPIVAAGGVMNGQGLVAAFALGAEAVQMGSAFLTSEESITHDAYKEAVLQSTDTSTTVTRAFSGKYARGIRNEFIERHEEKEEGLPMYPVQNVLTSKIRQEAAKQNKGEYMSLWAGQASSLARIEPAQHVVERVMKEVEDVIEQLQNIYRKRPLE</sequence>
<reference evidence="13 14" key="1">
    <citation type="submission" date="2016-06" db="EMBL/GenBank/DDBJ databases">
        <title>First insights into the genetic diversity and population structure of in the Bacillus cereus group bacteria from diverse marine environments.</title>
        <authorList>
            <person name="Liu Y."/>
            <person name="Lai Q."/>
            <person name="Shao Z."/>
        </authorList>
    </citation>
    <scope>NUCLEOTIDE SEQUENCE [LARGE SCALE GENOMIC DNA]</scope>
    <source>
        <strain evidence="13 14">TD42</strain>
    </source>
</reference>
<dbReference type="GO" id="GO:0009636">
    <property type="term" value="P:response to toxic substance"/>
    <property type="evidence" value="ECO:0007669"/>
    <property type="project" value="UniProtKB-KW"/>
</dbReference>
<organism evidence="13 14">
    <name type="scientific">Bacillus proteolyticus</name>
    <dbReference type="NCBI Taxonomy" id="2026192"/>
    <lineage>
        <taxon>Bacteria</taxon>
        <taxon>Bacillati</taxon>
        <taxon>Bacillota</taxon>
        <taxon>Bacilli</taxon>
        <taxon>Bacillales</taxon>
        <taxon>Bacillaceae</taxon>
        <taxon>Bacillus</taxon>
        <taxon>Bacillus cereus group</taxon>
    </lineage>
</organism>
<dbReference type="PANTHER" id="PTHR42747">
    <property type="entry name" value="NITRONATE MONOOXYGENASE-RELATED"/>
    <property type="match status" value="1"/>
</dbReference>
<keyword evidence="5" id="KW-0216">Detoxification</keyword>
<dbReference type="InterPro" id="IPR004136">
    <property type="entry name" value="NMO"/>
</dbReference>
<keyword evidence="10 13" id="KW-0503">Monooxygenase</keyword>
<keyword evidence="6" id="KW-0285">Flavoprotein</keyword>
<dbReference type="CDD" id="cd04730">
    <property type="entry name" value="NPD_like"/>
    <property type="match status" value="1"/>
</dbReference>
<keyword evidence="7" id="KW-0288">FMN</keyword>
<evidence type="ECO:0000256" key="8">
    <source>
        <dbReference type="ARBA" id="ARBA00022741"/>
    </source>
</evidence>
<dbReference type="EMBL" id="MACH01000054">
    <property type="protein sequence ID" value="OJE49243.1"/>
    <property type="molecule type" value="Genomic_DNA"/>
</dbReference>
<comment type="cofactor">
    <cofactor evidence="1">
        <name>FMN</name>
        <dbReference type="ChEBI" id="CHEBI:58210"/>
    </cofactor>
</comment>
<dbReference type="FunFam" id="3.20.20.70:FF:000154">
    <property type="entry name" value="Probable nitronate monooxygenase"/>
    <property type="match status" value="1"/>
</dbReference>
<protein>
    <recommendedName>
        <fullName evidence="4">Probable nitronate monooxygenase</fullName>
    </recommendedName>
    <alternativeName>
        <fullName evidence="11">Propionate 3-nitronate monooxygenase</fullName>
    </alternativeName>
</protein>
<evidence type="ECO:0000256" key="9">
    <source>
        <dbReference type="ARBA" id="ARBA00023002"/>
    </source>
</evidence>
<keyword evidence="9" id="KW-0560">Oxidoreductase</keyword>
<dbReference type="Proteomes" id="UP000183185">
    <property type="component" value="Unassembled WGS sequence"/>
</dbReference>
<evidence type="ECO:0000313" key="13">
    <source>
        <dbReference type="EMBL" id="OJE49243.1"/>
    </source>
</evidence>
<evidence type="ECO:0000256" key="12">
    <source>
        <dbReference type="ARBA" id="ARBA00049401"/>
    </source>
</evidence>
<dbReference type="GO" id="GO:0000166">
    <property type="term" value="F:nucleotide binding"/>
    <property type="evidence" value="ECO:0007669"/>
    <property type="project" value="UniProtKB-KW"/>
</dbReference>
<evidence type="ECO:0000256" key="10">
    <source>
        <dbReference type="ARBA" id="ARBA00023033"/>
    </source>
</evidence>
<proteinExistence type="inferred from homology"/>
<evidence type="ECO:0000256" key="11">
    <source>
        <dbReference type="ARBA" id="ARBA00031155"/>
    </source>
</evidence>
<dbReference type="Pfam" id="PF03060">
    <property type="entry name" value="NMO"/>
    <property type="match status" value="1"/>
</dbReference>
<comment type="caution">
    <text evidence="13">The sequence shown here is derived from an EMBL/GenBank/DDBJ whole genome shotgun (WGS) entry which is preliminary data.</text>
</comment>
<evidence type="ECO:0000256" key="2">
    <source>
        <dbReference type="ARBA" id="ARBA00003535"/>
    </source>
</evidence>
<evidence type="ECO:0000256" key="6">
    <source>
        <dbReference type="ARBA" id="ARBA00022630"/>
    </source>
</evidence>